<feature type="domain" description="DNA mismatch repair protein MutS core" evidence="6">
    <location>
        <begin position="1631"/>
        <end position="1958"/>
    </location>
</feature>
<feature type="compositionally biased region" description="Low complexity" evidence="5">
    <location>
        <begin position="1181"/>
        <end position="1195"/>
    </location>
</feature>
<evidence type="ECO:0000256" key="3">
    <source>
        <dbReference type="ARBA" id="ARBA00022840"/>
    </source>
</evidence>
<organism evidence="9">
    <name type="scientific">Camponotus floridanus</name>
    <name type="common">Florida carpenter ant</name>
    <dbReference type="NCBI Taxonomy" id="104421"/>
    <lineage>
        <taxon>Eukaryota</taxon>
        <taxon>Metazoa</taxon>
        <taxon>Ecdysozoa</taxon>
        <taxon>Arthropoda</taxon>
        <taxon>Hexapoda</taxon>
        <taxon>Insecta</taxon>
        <taxon>Pterygota</taxon>
        <taxon>Neoptera</taxon>
        <taxon>Endopterygota</taxon>
        <taxon>Hymenoptera</taxon>
        <taxon>Apocrita</taxon>
        <taxon>Aculeata</taxon>
        <taxon>Formicoidea</taxon>
        <taxon>Formicidae</taxon>
        <taxon>Formicinae</taxon>
        <taxon>Camponotus</taxon>
    </lineage>
</organism>
<dbReference type="Proteomes" id="UP000000311">
    <property type="component" value="Unassembled WGS sequence"/>
</dbReference>
<evidence type="ECO:0000313" key="8">
    <source>
        <dbReference type="EMBL" id="EFN61172.1"/>
    </source>
</evidence>
<feature type="compositionally biased region" description="Basic and acidic residues" evidence="5">
    <location>
        <begin position="992"/>
        <end position="1008"/>
    </location>
</feature>
<dbReference type="GO" id="GO:0005634">
    <property type="term" value="C:nucleus"/>
    <property type="evidence" value="ECO:0007669"/>
    <property type="project" value="TreeGrafter"/>
</dbReference>
<dbReference type="Gene3D" id="3.40.50.300">
    <property type="entry name" value="P-loop containing nucleotide triphosphate hydrolases"/>
    <property type="match status" value="1"/>
</dbReference>
<evidence type="ECO:0000259" key="6">
    <source>
        <dbReference type="SMART" id="SM00533"/>
    </source>
</evidence>
<feature type="compositionally biased region" description="Polar residues" evidence="5">
    <location>
        <begin position="770"/>
        <end position="793"/>
    </location>
</feature>
<feature type="region of interest" description="Disordered" evidence="5">
    <location>
        <begin position="134"/>
        <end position="236"/>
    </location>
</feature>
<evidence type="ECO:0000259" key="7">
    <source>
        <dbReference type="SMART" id="SM00534"/>
    </source>
</evidence>
<reference evidence="8 9" key="1">
    <citation type="journal article" date="2010" name="Science">
        <title>Genomic comparison of the ants Camponotus floridanus and Harpegnathos saltator.</title>
        <authorList>
            <person name="Bonasio R."/>
            <person name="Zhang G."/>
            <person name="Ye C."/>
            <person name="Mutti N.S."/>
            <person name="Fang X."/>
            <person name="Qin N."/>
            <person name="Donahue G."/>
            <person name="Yang P."/>
            <person name="Li Q."/>
            <person name="Li C."/>
            <person name="Zhang P."/>
            <person name="Huang Z."/>
            <person name="Berger S.L."/>
            <person name="Reinberg D."/>
            <person name="Wang J."/>
            <person name="Liebig J."/>
        </authorList>
    </citation>
    <scope>NUCLEOTIDE SEQUENCE [LARGE SCALE GENOMIC DNA]</scope>
    <source>
        <strain evidence="9">C129</strain>
    </source>
</reference>
<feature type="compositionally biased region" description="Basic and acidic residues" evidence="5">
    <location>
        <begin position="482"/>
        <end position="497"/>
    </location>
</feature>
<evidence type="ECO:0000256" key="4">
    <source>
        <dbReference type="ARBA" id="ARBA00023125"/>
    </source>
</evidence>
<dbReference type="SUPFAM" id="SSF52540">
    <property type="entry name" value="P-loop containing nucleoside triphosphate hydrolases"/>
    <property type="match status" value="1"/>
</dbReference>
<dbReference type="GO" id="GO:0030983">
    <property type="term" value="F:mismatched DNA binding"/>
    <property type="evidence" value="ECO:0007669"/>
    <property type="project" value="InterPro"/>
</dbReference>
<evidence type="ECO:0000313" key="9">
    <source>
        <dbReference type="Proteomes" id="UP000000311"/>
    </source>
</evidence>
<dbReference type="InterPro" id="IPR045076">
    <property type="entry name" value="MutS"/>
</dbReference>
<feature type="compositionally biased region" description="Polar residues" evidence="5">
    <location>
        <begin position="1043"/>
        <end position="1053"/>
    </location>
</feature>
<dbReference type="GO" id="GO:0005524">
    <property type="term" value="F:ATP binding"/>
    <property type="evidence" value="ECO:0007669"/>
    <property type="project" value="UniProtKB-KW"/>
</dbReference>
<feature type="compositionally biased region" description="Polar residues" evidence="5">
    <location>
        <begin position="1024"/>
        <end position="1036"/>
    </location>
</feature>
<evidence type="ECO:0000256" key="2">
    <source>
        <dbReference type="ARBA" id="ARBA00022741"/>
    </source>
</evidence>
<keyword evidence="2" id="KW-0547">Nucleotide-binding</keyword>
<feature type="compositionally biased region" description="Basic and acidic residues" evidence="5">
    <location>
        <begin position="461"/>
        <end position="474"/>
    </location>
</feature>
<feature type="compositionally biased region" description="Basic and acidic residues" evidence="5">
    <location>
        <begin position="1342"/>
        <end position="1351"/>
    </location>
</feature>
<dbReference type="GO" id="GO:0140664">
    <property type="term" value="F:ATP-dependent DNA damage sensor activity"/>
    <property type="evidence" value="ECO:0007669"/>
    <property type="project" value="InterPro"/>
</dbReference>
<feature type="compositionally biased region" description="Basic and acidic residues" evidence="5">
    <location>
        <begin position="540"/>
        <end position="579"/>
    </location>
</feature>
<feature type="compositionally biased region" description="Polar residues" evidence="5">
    <location>
        <begin position="1"/>
        <end position="16"/>
    </location>
</feature>
<dbReference type="Gene3D" id="1.10.1420.10">
    <property type="match status" value="1"/>
</dbReference>
<feature type="compositionally biased region" description="Low complexity" evidence="5">
    <location>
        <begin position="1310"/>
        <end position="1322"/>
    </location>
</feature>
<dbReference type="GO" id="GO:0051026">
    <property type="term" value="P:chiasma assembly"/>
    <property type="evidence" value="ECO:0007669"/>
    <property type="project" value="TreeGrafter"/>
</dbReference>
<dbReference type="OMA" id="WTQSFPR"/>
<dbReference type="InParanoid" id="E2AZD3"/>
<keyword evidence="3" id="KW-0067">ATP-binding</keyword>
<accession>E2AZD3</accession>
<feature type="compositionally biased region" description="Basic and acidic residues" evidence="5">
    <location>
        <begin position="505"/>
        <end position="520"/>
    </location>
</feature>
<dbReference type="Pfam" id="PF00488">
    <property type="entry name" value="MutS_V"/>
    <property type="match status" value="1"/>
</dbReference>
<dbReference type="GO" id="GO:0006298">
    <property type="term" value="P:mismatch repair"/>
    <property type="evidence" value="ECO:0007669"/>
    <property type="project" value="InterPro"/>
</dbReference>
<evidence type="ECO:0000256" key="1">
    <source>
        <dbReference type="ARBA" id="ARBA00006271"/>
    </source>
</evidence>
<feature type="region of interest" description="Disordered" evidence="5">
    <location>
        <begin position="344"/>
        <end position="389"/>
    </location>
</feature>
<dbReference type="STRING" id="104421.E2AZD3"/>
<feature type="compositionally biased region" description="Basic residues" evidence="5">
    <location>
        <begin position="1328"/>
        <end position="1341"/>
    </location>
</feature>
<dbReference type="PANTHER" id="PTHR11361:SF20">
    <property type="entry name" value="MUTS PROTEIN HOMOLOG 5"/>
    <property type="match status" value="1"/>
</dbReference>
<dbReference type="Pfam" id="PF05192">
    <property type="entry name" value="MutS_III"/>
    <property type="match status" value="1"/>
</dbReference>
<feature type="region of interest" description="Disordered" evidence="5">
    <location>
        <begin position="893"/>
        <end position="922"/>
    </location>
</feature>
<feature type="region of interest" description="Disordered" evidence="5">
    <location>
        <begin position="1310"/>
        <end position="1390"/>
    </location>
</feature>
<feature type="region of interest" description="Disordered" evidence="5">
    <location>
        <begin position="980"/>
        <end position="1075"/>
    </location>
</feature>
<dbReference type="EMBL" id="GL444207">
    <property type="protein sequence ID" value="EFN61172.1"/>
    <property type="molecule type" value="Genomic_DNA"/>
</dbReference>
<feature type="domain" description="DNA mismatch repair proteins mutS family" evidence="7">
    <location>
        <begin position="1973"/>
        <end position="2163"/>
    </location>
</feature>
<name>E2AZD3_CAMFO</name>
<feature type="compositionally biased region" description="Polar residues" evidence="5">
    <location>
        <begin position="893"/>
        <end position="908"/>
    </location>
</feature>
<feature type="compositionally biased region" description="Low complexity" evidence="5">
    <location>
        <begin position="1222"/>
        <end position="1232"/>
    </location>
</feature>
<feature type="region of interest" description="Disordered" evidence="5">
    <location>
        <begin position="1"/>
        <end position="51"/>
    </location>
</feature>
<dbReference type="InterPro" id="IPR036187">
    <property type="entry name" value="DNA_mismatch_repair_MutS_sf"/>
</dbReference>
<dbReference type="SMART" id="SM00534">
    <property type="entry name" value="MUTSac"/>
    <property type="match status" value="1"/>
</dbReference>
<feature type="compositionally biased region" description="Basic and acidic residues" evidence="5">
    <location>
        <begin position="271"/>
        <end position="282"/>
    </location>
</feature>
<feature type="compositionally biased region" description="Basic and acidic residues" evidence="5">
    <location>
        <begin position="1234"/>
        <end position="1243"/>
    </location>
</feature>
<keyword evidence="4" id="KW-0238">DNA-binding</keyword>
<comment type="similarity">
    <text evidence="1">Belongs to the DNA mismatch repair MutS family.</text>
</comment>
<dbReference type="InterPro" id="IPR007696">
    <property type="entry name" value="DNA_mismatch_repair_MutS_core"/>
</dbReference>
<feature type="compositionally biased region" description="Basic and acidic residues" evidence="5">
    <location>
        <begin position="157"/>
        <end position="181"/>
    </location>
</feature>
<evidence type="ECO:0000256" key="5">
    <source>
        <dbReference type="SAM" id="MobiDB-lite"/>
    </source>
</evidence>
<dbReference type="OrthoDB" id="121051at2759"/>
<feature type="region of interest" description="Disordered" evidence="5">
    <location>
        <begin position="249"/>
        <end position="282"/>
    </location>
</feature>
<dbReference type="InterPro" id="IPR027417">
    <property type="entry name" value="P-loop_NTPase"/>
</dbReference>
<dbReference type="SMART" id="SM00533">
    <property type="entry name" value="MUTSd"/>
    <property type="match status" value="1"/>
</dbReference>
<proteinExistence type="inferred from homology"/>
<feature type="region of interest" description="Disordered" evidence="5">
    <location>
        <begin position="733"/>
        <end position="819"/>
    </location>
</feature>
<feature type="compositionally biased region" description="Pro residues" evidence="5">
    <location>
        <begin position="807"/>
        <end position="817"/>
    </location>
</feature>
<dbReference type="SUPFAM" id="SSF48334">
    <property type="entry name" value="DNA repair protein MutS, domain III"/>
    <property type="match status" value="1"/>
</dbReference>
<feature type="compositionally biased region" description="Basic and acidic residues" evidence="5">
    <location>
        <begin position="418"/>
        <end position="438"/>
    </location>
</feature>
<sequence>MGNSSSHQYCASNGPSQEIGRRGWTQSFPRELTRHHPQQPAGHKVLPEPPNQRLRATNNGSIIHNGGTISGRRPPALTLPHDLNKPGIFRSRSTSASNIGASRGRKLEQRCCHRSEIGCCVESEMQELKRFGSEPDLRYSPTGQEAARCNGKQQHQHAMEHRHCGNGHYPERDCRERESRYRNKKKYKAPAPPSNGVDRSSPDSYRYAESGQDRQGGCRGEEEVQPPPRRSRLFKTRAETKRAQVNWLSSSSQNHVGERCENSGGGGSGLENERQWRGEDGRAANKENRLAWRDLQDRWCRDDQRRLRIFDGKNTLQRSMSSPEFQAELMQVARKVRNKLHCNGRSSSAVESGNLMERNSNVDRFKDSKTEETKRPEKRSAKNEESSRDECAIENRIIEERRMIDRCNRSENKLTYEERKENTRDLGKTQNYLEERQTEASGGKRRLVEKLATFDKSSAVHPKDPPRKNSKDGMKCSSAERFLSEKQRRDLLEDYQRAKSVAKSRKYENTAEPARTRSESPVRPYVRTTDSRGQGSGRESTPERTSEAKEKGKEKDSDRRWRKNDARNTDGVPDEKRWSCEPVSTTMEKKDESKEKLVRKPEVKEVVREKNWHVLPSLEKSAPKTFYFGMDEALSNESRNCVDQHMEQIQSRLQAREVNGSIECHDYTDDGKSGMEDISLKLRPTLPKKQLEIPRFSPSAAWRLLSALEAPGPNMSTASEEIPVMFEERIERLSRPPPPLIALGPRSSHDKSGDSGISGDAGAVNDDSLDISTNTNNNRLKTPATRPTWTPQQDLGEESSSDAGVDSPPPMPTPVKFPPRAHVFSLSLPRDDNRMYLYNPDPKSKEGSTFNSLQKLKRSVSGALGLSPLDLERKRTRDVLDDNWLLSTSAPTSLQHTQITDATRSSPSGWKPSFDDEDDDEDLVEDLEDRGDFPMIMKPPSFSYLASGGHVMYLPESNDSQYQSQSSNYRSNMVMDSEKNFSNNIGPKYRKNGVDEFRKSDKDIKETQSKNSAILKDKPLTSDGKVNNRFSKSCENISEMKQRSVSPTTQQNLQDDKEAASEAKSQLKNNSKGRRFTFQSTVRQIERRRLAEKLSREAEAKERQRKGELEAMRKVEEEFQRKRAREKANIRQQLRLYSMDENMRFKNCKLFAFVYQHIEIISSLPTVWDSSQLSRADPDGAPSSSASSPTSVPPTKLATIRKSSVSSDEYLRKRAPSTDSRQQQQQQHQQQQPREYKDYRPKYYDWTPNESSSHLEYKQTTVHPKVVCDIPKSSAVFVDAHTTTGKTANLSSTPRSDNYRKDFAHGAVAARSSLASSDSELSQPNTRPHSRQTGKSKPLRSRKYEEVSKRSEKSKKRLTRSASPARSEEAVSSEDESPVQPIKQERSPMNGFVLNGVQPFVREKSYRPISFNPQSPPPIPTMIWSSNQLGAAYYNILTSELFVMDDTYDDNIHFNITKTLYKQCQPRYVVTISGTSDEFLAALETLITSETSSELNRSPGTSSAGLTQVSLRVMRKREYGFNRCYHRVRCLKLESEPANANNVERLIFLQGLLNFKSIVMIHTLGLLLIYIDQHWSNIALDPSGRPSFVSLTSITLRDIVMINDDTYEALNIVHARHHPSLFKCGDAASKKQSGSLFILLSRCQSRPGAQYLWQVFMATLRTLRHPTRNIEILNQRFEVVEFCLNPDNQSIVENLMSCLKHIYRLTNVILDRYLAQQAKVSDWRRLHKTISSIIYIADICEKRHEKVKLFRKIVDSITNEVRYVKYFIEYIVDFSSKKSENDFIVRTNVDSHLDKLHHIRGTLSETLTRMGEKDMKDYLPPSVTTCKMVYIPNIGYLLAITGWNPSPADNADLENLEFKFVSNNIRYYKSPSAKELDNTVGDILLRINKRESYIILKLVKYINKHAASIFNAIQLCAELDTLLAFYVVAREYNYIKPNMVERQIIAVEQGRHPLQEFLTTFVPNDTYSGDEKSRIKILTGPNASGKSTYLKQIALIVFMAHIGCYVPAKSATIGTVTHILTQITSVDSIALNASMFLQDMRQINSALYAATPNSIVILDEFGNGTSEVSGLSLLAAVLNNFVERGIYCPHVFVATHMHRIMSMLPQNPIIEEQTFEFVTNNNGSVAYLYRITSGHATCSFAHVAARSAGLDERIVKRALEVIVEEISHMCEVK</sequence>
<protein>
    <submittedName>
        <fullName evidence="8">MutS protein-like protein 5</fullName>
    </submittedName>
</protein>
<gene>
    <name evidence="8" type="ORF">EAG_12731</name>
</gene>
<dbReference type="PANTHER" id="PTHR11361">
    <property type="entry name" value="DNA MISMATCH REPAIR PROTEIN MUTS FAMILY MEMBER"/>
    <property type="match status" value="1"/>
</dbReference>
<dbReference type="InterPro" id="IPR000432">
    <property type="entry name" value="DNA_mismatch_repair_MutS_C"/>
</dbReference>
<feature type="compositionally biased region" description="Basic and acidic residues" evidence="5">
    <location>
        <begin position="587"/>
        <end position="596"/>
    </location>
</feature>
<feature type="compositionally biased region" description="Basic and acidic residues" evidence="5">
    <location>
        <begin position="360"/>
        <end position="389"/>
    </location>
</feature>
<feature type="region of interest" description="Disordered" evidence="5">
    <location>
        <begin position="1172"/>
        <end position="1252"/>
    </location>
</feature>
<keyword evidence="9" id="KW-1185">Reference proteome</keyword>
<feature type="region of interest" description="Disordered" evidence="5">
    <location>
        <begin position="418"/>
        <end position="596"/>
    </location>
</feature>